<evidence type="ECO:0000313" key="4">
    <source>
        <dbReference type="Proteomes" id="UP000758155"/>
    </source>
</evidence>
<keyword evidence="2" id="KW-0472">Membrane</keyword>
<keyword evidence="4" id="KW-1185">Reference proteome</keyword>
<dbReference type="AlphaFoldDB" id="A0A9P5BUL1"/>
<dbReference type="OrthoDB" id="5241710at2759"/>
<keyword evidence="2" id="KW-1133">Transmembrane helix</keyword>
<organism evidence="3 4">
    <name type="scientific">Didymella heteroderae</name>
    <dbReference type="NCBI Taxonomy" id="1769908"/>
    <lineage>
        <taxon>Eukaryota</taxon>
        <taxon>Fungi</taxon>
        <taxon>Dikarya</taxon>
        <taxon>Ascomycota</taxon>
        <taxon>Pezizomycotina</taxon>
        <taxon>Dothideomycetes</taxon>
        <taxon>Pleosporomycetidae</taxon>
        <taxon>Pleosporales</taxon>
        <taxon>Pleosporineae</taxon>
        <taxon>Didymellaceae</taxon>
        <taxon>Didymella</taxon>
    </lineage>
</organism>
<evidence type="ECO:0000256" key="1">
    <source>
        <dbReference type="SAM" id="MobiDB-lite"/>
    </source>
</evidence>
<comment type="caution">
    <text evidence="3">The sequence shown here is derived from an EMBL/GenBank/DDBJ whole genome shotgun (WGS) entry which is preliminary data.</text>
</comment>
<dbReference type="Proteomes" id="UP000758155">
    <property type="component" value="Unassembled WGS sequence"/>
</dbReference>
<feature type="transmembrane region" description="Helical" evidence="2">
    <location>
        <begin position="107"/>
        <end position="131"/>
    </location>
</feature>
<gene>
    <name evidence="3" type="ORF">E8E12_002081</name>
</gene>
<protein>
    <submittedName>
        <fullName evidence="3">Uncharacterized protein</fullName>
    </submittedName>
</protein>
<feature type="transmembrane region" description="Helical" evidence="2">
    <location>
        <begin position="14"/>
        <end position="37"/>
    </location>
</feature>
<keyword evidence="2" id="KW-0812">Transmembrane</keyword>
<feature type="transmembrane region" description="Helical" evidence="2">
    <location>
        <begin position="80"/>
        <end position="101"/>
    </location>
</feature>
<evidence type="ECO:0000313" key="3">
    <source>
        <dbReference type="EMBL" id="KAF3031565.1"/>
    </source>
</evidence>
<dbReference type="EMBL" id="SWKV01000136">
    <property type="protein sequence ID" value="KAF3031565.1"/>
    <property type="molecule type" value="Genomic_DNA"/>
</dbReference>
<feature type="region of interest" description="Disordered" evidence="1">
    <location>
        <begin position="188"/>
        <end position="210"/>
    </location>
</feature>
<proteinExistence type="predicted"/>
<reference evidence="3" key="1">
    <citation type="submission" date="2019-04" db="EMBL/GenBank/DDBJ databases">
        <title>Sequencing of skin fungus with MAO and IRED activity.</title>
        <authorList>
            <person name="Marsaioli A.J."/>
            <person name="Bonatto J.M.C."/>
            <person name="Reis Junior O."/>
        </authorList>
    </citation>
    <scope>NUCLEOTIDE SEQUENCE</scope>
    <source>
        <strain evidence="3">28M1</strain>
    </source>
</reference>
<feature type="compositionally biased region" description="Basic and acidic residues" evidence="1">
    <location>
        <begin position="193"/>
        <end position="204"/>
    </location>
</feature>
<accession>A0A9P5BUL1</accession>
<name>A0A9P5BUL1_9PLEO</name>
<sequence length="210" mass="22431">MINLIIFQKSIPHALRAICLLSFLPAFPILLIAGIALEQVNPAIGLVPLFFSSLYSAILLSNEKNCGCQAGGLTGTPFHFILDFLIGTGLLVCLILTWVFIGCYRESGVVLGVYGTNFLIMNFSMHAYFVLCQLKEALDGAQSFPSSCPQCRSHNGALAFKIGGFEFGKSYSFGSEATGGLKNGYAPLLDGDGEPRVSADERTNGGDSMA</sequence>
<evidence type="ECO:0000256" key="2">
    <source>
        <dbReference type="SAM" id="Phobius"/>
    </source>
</evidence>